<keyword evidence="6 10" id="KW-0676">Redox-active center</keyword>
<feature type="binding site" evidence="8">
    <location>
        <position position="260"/>
    </location>
    <ligand>
        <name>NAD(+)</name>
        <dbReference type="ChEBI" id="CHEBI:57540"/>
    </ligand>
</feature>
<evidence type="ECO:0000256" key="4">
    <source>
        <dbReference type="ARBA" id="ARBA00023002"/>
    </source>
</evidence>
<dbReference type="GO" id="GO:0045454">
    <property type="term" value="P:cell redox homeostasis"/>
    <property type="evidence" value="ECO:0007669"/>
    <property type="project" value="InterPro"/>
</dbReference>
<name>A0A081BJ63_9LACO</name>
<dbReference type="PRINTS" id="PR00368">
    <property type="entry name" value="FADPNR"/>
</dbReference>
<dbReference type="Gene3D" id="3.30.390.30">
    <property type="match status" value="1"/>
</dbReference>
<comment type="similarity">
    <text evidence="1 10">Belongs to the class-I pyridine nucleotide-disulfide oxidoreductase family.</text>
</comment>
<evidence type="ECO:0000256" key="5">
    <source>
        <dbReference type="ARBA" id="ARBA00023157"/>
    </source>
</evidence>
<feature type="domain" description="Pyridine nucleotide-disulphide oxidoreductase dimerisation" evidence="11">
    <location>
        <begin position="337"/>
        <end position="447"/>
    </location>
</feature>
<feature type="binding site" evidence="8">
    <location>
        <position position="52"/>
    </location>
    <ligand>
        <name>FAD</name>
        <dbReference type="ChEBI" id="CHEBI:57692"/>
    </ligand>
</feature>
<keyword evidence="2 10" id="KW-0285">Flavoprotein</keyword>
<dbReference type="GO" id="GO:0006749">
    <property type="term" value="P:glutathione metabolic process"/>
    <property type="evidence" value="ECO:0007669"/>
    <property type="project" value="InterPro"/>
</dbReference>
<comment type="cofactor">
    <cofactor evidence="8">
        <name>FAD</name>
        <dbReference type="ChEBI" id="CHEBI:57692"/>
    </cofactor>
    <text evidence="8">Binds 1 FAD per subunit.</text>
</comment>
<dbReference type="Gene3D" id="3.50.50.60">
    <property type="entry name" value="FAD/NAD(P)-binding domain"/>
    <property type="match status" value="2"/>
</dbReference>
<evidence type="ECO:0000259" key="12">
    <source>
        <dbReference type="Pfam" id="PF07992"/>
    </source>
</evidence>
<keyword evidence="4 10" id="KW-0560">Oxidoreductase</keyword>
<dbReference type="Pfam" id="PF07992">
    <property type="entry name" value="Pyr_redox_2"/>
    <property type="match status" value="1"/>
</dbReference>
<dbReference type="PIRSF" id="PIRSF000350">
    <property type="entry name" value="Mercury_reductase_MerA"/>
    <property type="match status" value="1"/>
</dbReference>
<dbReference type="EMBL" id="BBJM01000018">
    <property type="protein sequence ID" value="GAK48081.1"/>
    <property type="molecule type" value="Genomic_DNA"/>
</dbReference>
<dbReference type="GO" id="GO:0050661">
    <property type="term" value="F:NADP binding"/>
    <property type="evidence" value="ECO:0007669"/>
    <property type="project" value="InterPro"/>
</dbReference>
<evidence type="ECO:0000259" key="11">
    <source>
        <dbReference type="Pfam" id="PF02852"/>
    </source>
</evidence>
<evidence type="ECO:0000256" key="7">
    <source>
        <dbReference type="PIRSR" id="PIRSR000350-2"/>
    </source>
</evidence>
<protein>
    <submittedName>
        <fullName evidence="13">Glutathione reductase</fullName>
    </submittedName>
</protein>
<dbReference type="InterPro" id="IPR004099">
    <property type="entry name" value="Pyr_nucl-diS_OxRdtase_dimer"/>
</dbReference>
<feature type="binding site" evidence="8">
    <location>
        <position position="301"/>
    </location>
    <ligand>
        <name>FAD</name>
        <dbReference type="ChEBI" id="CHEBI:57692"/>
    </ligand>
</feature>
<evidence type="ECO:0000313" key="14">
    <source>
        <dbReference type="Proteomes" id="UP000028700"/>
    </source>
</evidence>
<dbReference type="InterPro" id="IPR046952">
    <property type="entry name" value="GSHR/TRXR-like"/>
</dbReference>
<dbReference type="InterPro" id="IPR036188">
    <property type="entry name" value="FAD/NAD-bd_sf"/>
</dbReference>
<comment type="caution">
    <text evidence="13">The sequence shown here is derived from an EMBL/GenBank/DDBJ whole genome shotgun (WGS) entry which is preliminary data.</text>
</comment>
<feature type="active site" description="Proton acceptor" evidence="7">
    <location>
        <position position="437"/>
    </location>
</feature>
<dbReference type="InterPro" id="IPR012999">
    <property type="entry name" value="Pyr_OxRdtase_I_AS"/>
</dbReference>
<keyword evidence="5" id="KW-1015">Disulfide bond</keyword>
<evidence type="ECO:0000256" key="10">
    <source>
        <dbReference type="RuleBase" id="RU003691"/>
    </source>
</evidence>
<evidence type="ECO:0000256" key="3">
    <source>
        <dbReference type="ARBA" id="ARBA00022827"/>
    </source>
</evidence>
<dbReference type="InterPro" id="IPR016156">
    <property type="entry name" value="FAD/NAD-linked_Rdtase_dimer_sf"/>
</dbReference>
<keyword evidence="8" id="KW-0547">Nucleotide-binding</keyword>
<gene>
    <name evidence="13" type="primary">gor</name>
    <name evidence="13" type="ORF">LOSG293_180350</name>
</gene>
<dbReference type="GO" id="GO:0034599">
    <property type="term" value="P:cellular response to oxidative stress"/>
    <property type="evidence" value="ECO:0007669"/>
    <property type="project" value="TreeGrafter"/>
</dbReference>
<evidence type="ECO:0000256" key="6">
    <source>
        <dbReference type="ARBA" id="ARBA00023284"/>
    </source>
</evidence>
<dbReference type="PROSITE" id="PS00076">
    <property type="entry name" value="PYRIDINE_REDOX_1"/>
    <property type="match status" value="1"/>
</dbReference>
<evidence type="ECO:0000256" key="9">
    <source>
        <dbReference type="PIRSR" id="PIRSR000350-4"/>
    </source>
</evidence>
<dbReference type="GO" id="GO:0050660">
    <property type="term" value="F:flavin adenine dinucleotide binding"/>
    <property type="evidence" value="ECO:0007669"/>
    <property type="project" value="InterPro"/>
</dbReference>
<dbReference type="FunFam" id="3.50.50.60:FF:000235">
    <property type="entry name" value="Glutathione reductase"/>
    <property type="match status" value="1"/>
</dbReference>
<dbReference type="eggNOG" id="COG1249">
    <property type="taxonomic scope" value="Bacteria"/>
</dbReference>
<dbReference type="RefSeq" id="WP_034528179.1">
    <property type="nucleotide sequence ID" value="NZ_BBJM01000018.1"/>
</dbReference>
<dbReference type="STRING" id="1291743.LOSG293_180350"/>
<proteinExistence type="inferred from homology"/>
<accession>A0A081BJ63</accession>
<evidence type="ECO:0000256" key="2">
    <source>
        <dbReference type="ARBA" id="ARBA00022630"/>
    </source>
</evidence>
<dbReference type="GO" id="GO:0005829">
    <property type="term" value="C:cytosol"/>
    <property type="evidence" value="ECO:0007669"/>
    <property type="project" value="TreeGrafter"/>
</dbReference>
<keyword evidence="3 8" id="KW-0274">FAD</keyword>
<dbReference type="InterPro" id="IPR023753">
    <property type="entry name" value="FAD/NAD-binding_dom"/>
</dbReference>
<dbReference type="GO" id="GO:0004362">
    <property type="term" value="F:glutathione-disulfide reductase (NADPH) activity"/>
    <property type="evidence" value="ECO:0007669"/>
    <property type="project" value="InterPro"/>
</dbReference>
<organism evidence="13 14">
    <name type="scientific">Secundilactobacillus oryzae JCM 18671</name>
    <dbReference type="NCBI Taxonomy" id="1291743"/>
    <lineage>
        <taxon>Bacteria</taxon>
        <taxon>Bacillati</taxon>
        <taxon>Bacillota</taxon>
        <taxon>Bacilli</taxon>
        <taxon>Lactobacillales</taxon>
        <taxon>Lactobacillaceae</taxon>
        <taxon>Secundilactobacillus</taxon>
    </lineage>
</organism>
<sequence>METESFDYIVIGGGSAGISSANRAAERGAKVVLFEPNEIGGTCVNVGCIPKKAMWQAASMLIESKLSSAYGLSLTSDPIDFGHFVTERTAYIDRIHGSYFSGLDGNGVTHLKQAARFVDNHTVEAGGVRYTTDHILIATGGKPKRPDIEGGELGITSDGFFDLATLPKRIVIVGSGYIATEFAGTLQTLGSEVTLLLREDRLLPRFDDMLSDEITSRYRDTINVITGEEAVKATQKADQFVIETQTGRLIQTDQILWAIGRTPNTASIGLEHTDVALKASGAIKVDKFQNTTAKGIYAVGDIVDIKNLTPAAIAAGRRLSERLFNHRDDDYLDYSEVATVIFTHPEIGSVGLTEEEAVAKFGHDQISVYESSFFPEKYALAGSGRKNHFKIVCAGETEKVVGMHGIGDEMSEILQGFAVAFHMGATKRDLDRTVALHPTNAEEFVTMKKSRPAKFS</sequence>
<dbReference type="PRINTS" id="PR00411">
    <property type="entry name" value="PNDRDTASEI"/>
</dbReference>
<dbReference type="NCBIfam" id="NF004776">
    <property type="entry name" value="PRK06116.1"/>
    <property type="match status" value="1"/>
</dbReference>
<evidence type="ECO:0000256" key="1">
    <source>
        <dbReference type="ARBA" id="ARBA00007532"/>
    </source>
</evidence>
<dbReference type="AlphaFoldDB" id="A0A081BJ63"/>
<keyword evidence="8" id="KW-0520">NAD</keyword>
<dbReference type="InterPro" id="IPR001100">
    <property type="entry name" value="Pyr_nuc-diS_OxRdtase"/>
</dbReference>
<reference evidence="13" key="1">
    <citation type="journal article" date="2014" name="Genome Announc.">
        <title>Draft Genome Sequence of Lactobacillus oryzae Strain SG293T.</title>
        <authorList>
            <person name="Tanizawa Y."/>
            <person name="Fujisawa T."/>
            <person name="Mochizuki T."/>
            <person name="Kaminuma E."/>
            <person name="Nakamura Y."/>
            <person name="Tohno M."/>
        </authorList>
    </citation>
    <scope>NUCLEOTIDE SEQUENCE [LARGE SCALE GENOMIC DNA]</scope>
    <source>
        <strain evidence="13">SG293</strain>
    </source>
</reference>
<keyword evidence="14" id="KW-1185">Reference proteome</keyword>
<dbReference type="SUPFAM" id="SSF51905">
    <property type="entry name" value="FAD/NAD(P)-binding domain"/>
    <property type="match status" value="1"/>
</dbReference>
<evidence type="ECO:0000313" key="13">
    <source>
        <dbReference type="EMBL" id="GAK48081.1"/>
    </source>
</evidence>
<dbReference type="SUPFAM" id="SSF55424">
    <property type="entry name" value="FAD/NAD-linked reductases, dimerisation (C-terminal) domain"/>
    <property type="match status" value="1"/>
</dbReference>
<dbReference type="OrthoDB" id="9800167at2"/>
<dbReference type="Proteomes" id="UP000028700">
    <property type="component" value="Unassembled WGS sequence"/>
</dbReference>
<dbReference type="PANTHER" id="PTHR42737">
    <property type="entry name" value="GLUTATHIONE REDUCTASE"/>
    <property type="match status" value="1"/>
</dbReference>
<dbReference type="PANTHER" id="PTHR42737:SF2">
    <property type="entry name" value="GLUTATHIONE REDUCTASE"/>
    <property type="match status" value="1"/>
</dbReference>
<dbReference type="Pfam" id="PF02852">
    <property type="entry name" value="Pyr_redox_dim"/>
    <property type="match status" value="1"/>
</dbReference>
<dbReference type="NCBIfam" id="TIGR01421">
    <property type="entry name" value="gluta_reduc_1"/>
    <property type="match status" value="1"/>
</dbReference>
<feature type="binding site" evidence="8">
    <location>
        <begin position="174"/>
        <end position="181"/>
    </location>
    <ligand>
        <name>NAD(+)</name>
        <dbReference type="ChEBI" id="CHEBI:57540"/>
    </ligand>
</feature>
<feature type="domain" description="FAD/NAD(P)-binding" evidence="12">
    <location>
        <begin position="6"/>
        <end position="316"/>
    </location>
</feature>
<evidence type="ECO:0000256" key="8">
    <source>
        <dbReference type="PIRSR" id="PIRSR000350-3"/>
    </source>
</evidence>
<feature type="disulfide bond" description="Redox-active" evidence="9">
    <location>
        <begin position="43"/>
        <end position="48"/>
    </location>
</feature>
<dbReference type="InterPro" id="IPR006322">
    <property type="entry name" value="Glutathione_Rdtase_euk/bac"/>
</dbReference>